<dbReference type="EMBL" id="MU277209">
    <property type="protein sequence ID" value="KAI0062160.1"/>
    <property type="molecule type" value="Genomic_DNA"/>
</dbReference>
<comment type="caution">
    <text evidence="1">The sequence shown here is derived from an EMBL/GenBank/DDBJ whole genome shotgun (WGS) entry which is preliminary data.</text>
</comment>
<sequence length="76" mass="8631">MQSGYSSPKQRPRVPATPRHRLPQVDVGLFAESRDTPIRPASRQTILSVQKSVFSQYSSKSRKNFHHTSPGQPMLR</sequence>
<evidence type="ECO:0000313" key="1">
    <source>
        <dbReference type="EMBL" id="KAI0062160.1"/>
    </source>
</evidence>
<organism evidence="1 2">
    <name type="scientific">Artomyces pyxidatus</name>
    <dbReference type="NCBI Taxonomy" id="48021"/>
    <lineage>
        <taxon>Eukaryota</taxon>
        <taxon>Fungi</taxon>
        <taxon>Dikarya</taxon>
        <taxon>Basidiomycota</taxon>
        <taxon>Agaricomycotina</taxon>
        <taxon>Agaricomycetes</taxon>
        <taxon>Russulales</taxon>
        <taxon>Auriscalpiaceae</taxon>
        <taxon>Artomyces</taxon>
    </lineage>
</organism>
<protein>
    <submittedName>
        <fullName evidence="1">Uncharacterized protein</fullName>
    </submittedName>
</protein>
<proteinExistence type="predicted"/>
<evidence type="ECO:0000313" key="2">
    <source>
        <dbReference type="Proteomes" id="UP000814140"/>
    </source>
</evidence>
<dbReference type="Proteomes" id="UP000814140">
    <property type="component" value="Unassembled WGS sequence"/>
</dbReference>
<keyword evidence="2" id="KW-1185">Reference proteome</keyword>
<name>A0ACB8T232_9AGAM</name>
<reference evidence="1" key="1">
    <citation type="submission" date="2021-03" db="EMBL/GenBank/DDBJ databases">
        <authorList>
            <consortium name="DOE Joint Genome Institute"/>
            <person name="Ahrendt S."/>
            <person name="Looney B.P."/>
            <person name="Miyauchi S."/>
            <person name="Morin E."/>
            <person name="Drula E."/>
            <person name="Courty P.E."/>
            <person name="Chicoki N."/>
            <person name="Fauchery L."/>
            <person name="Kohler A."/>
            <person name="Kuo A."/>
            <person name="Labutti K."/>
            <person name="Pangilinan J."/>
            <person name="Lipzen A."/>
            <person name="Riley R."/>
            <person name="Andreopoulos W."/>
            <person name="He G."/>
            <person name="Johnson J."/>
            <person name="Barry K.W."/>
            <person name="Grigoriev I.V."/>
            <person name="Nagy L."/>
            <person name="Hibbett D."/>
            <person name="Henrissat B."/>
            <person name="Matheny P.B."/>
            <person name="Labbe J."/>
            <person name="Martin F."/>
        </authorList>
    </citation>
    <scope>NUCLEOTIDE SEQUENCE</scope>
    <source>
        <strain evidence="1">HHB10654</strain>
    </source>
</reference>
<reference evidence="1" key="2">
    <citation type="journal article" date="2022" name="New Phytol.">
        <title>Evolutionary transition to the ectomycorrhizal habit in the genomes of a hyperdiverse lineage of mushroom-forming fungi.</title>
        <authorList>
            <person name="Looney B."/>
            <person name="Miyauchi S."/>
            <person name="Morin E."/>
            <person name="Drula E."/>
            <person name="Courty P.E."/>
            <person name="Kohler A."/>
            <person name="Kuo A."/>
            <person name="LaButti K."/>
            <person name="Pangilinan J."/>
            <person name="Lipzen A."/>
            <person name="Riley R."/>
            <person name="Andreopoulos W."/>
            <person name="He G."/>
            <person name="Johnson J."/>
            <person name="Nolan M."/>
            <person name="Tritt A."/>
            <person name="Barry K.W."/>
            <person name="Grigoriev I.V."/>
            <person name="Nagy L.G."/>
            <person name="Hibbett D."/>
            <person name="Henrissat B."/>
            <person name="Matheny P.B."/>
            <person name="Labbe J."/>
            <person name="Martin F.M."/>
        </authorList>
    </citation>
    <scope>NUCLEOTIDE SEQUENCE</scope>
    <source>
        <strain evidence="1">HHB10654</strain>
    </source>
</reference>
<gene>
    <name evidence="1" type="ORF">BV25DRAFT_1826026</name>
</gene>
<accession>A0ACB8T232</accession>